<name>A0A7I4XTS5_HAECO</name>
<evidence type="ECO:0000313" key="2">
    <source>
        <dbReference type="WBParaSite" id="HCON_00010320-00001"/>
    </source>
</evidence>
<dbReference type="WBParaSite" id="HCON_00010320-00001">
    <property type="protein sequence ID" value="HCON_00010320-00001"/>
    <property type="gene ID" value="HCON_00010320"/>
</dbReference>
<evidence type="ECO:0000313" key="1">
    <source>
        <dbReference type="Proteomes" id="UP000025227"/>
    </source>
</evidence>
<proteinExistence type="predicted"/>
<reference evidence="2" key="1">
    <citation type="submission" date="2020-12" db="UniProtKB">
        <authorList>
            <consortium name="WormBaseParasite"/>
        </authorList>
    </citation>
    <scope>IDENTIFICATION</scope>
    <source>
        <strain evidence="2">MHco3</strain>
    </source>
</reference>
<dbReference type="Proteomes" id="UP000025227">
    <property type="component" value="Unplaced"/>
</dbReference>
<accession>A0A7I4XTS5</accession>
<organism evidence="1 2">
    <name type="scientific">Haemonchus contortus</name>
    <name type="common">Barber pole worm</name>
    <dbReference type="NCBI Taxonomy" id="6289"/>
    <lineage>
        <taxon>Eukaryota</taxon>
        <taxon>Metazoa</taxon>
        <taxon>Ecdysozoa</taxon>
        <taxon>Nematoda</taxon>
        <taxon>Chromadorea</taxon>
        <taxon>Rhabditida</taxon>
        <taxon>Rhabditina</taxon>
        <taxon>Rhabditomorpha</taxon>
        <taxon>Strongyloidea</taxon>
        <taxon>Trichostrongylidae</taxon>
        <taxon>Haemonchus</taxon>
    </lineage>
</organism>
<dbReference type="AlphaFoldDB" id="A0A7I4XTS5"/>
<keyword evidence="1" id="KW-1185">Reference proteome</keyword>
<protein>
    <submittedName>
        <fullName evidence="2">AMP_N domain-containing protein</fullName>
    </submittedName>
</protein>
<sequence length="116" mass="13518">MIVRSLPLHHIRPLPEDTKESRVLSQIELQYEMQKMSNTCKLRLRATADGLSVVPDEGHSQHLTLIRTREDFQVHTLPTGFFYRVQSREVVDAYMYDAKTDILFEKPAGFTHFEIT</sequence>